<dbReference type="EMBL" id="BMJJ01000010">
    <property type="protein sequence ID" value="GGD32808.1"/>
    <property type="molecule type" value="Genomic_DNA"/>
</dbReference>
<proteinExistence type="predicted"/>
<gene>
    <name evidence="2" type="ORF">GCM10011335_39720</name>
</gene>
<keyword evidence="3" id="KW-1185">Reference proteome</keyword>
<protein>
    <submittedName>
        <fullName evidence="2">Molecular chaperone DnaJ</fullName>
    </submittedName>
</protein>
<dbReference type="InterPro" id="IPR036869">
    <property type="entry name" value="J_dom_sf"/>
</dbReference>
<evidence type="ECO:0000313" key="3">
    <source>
        <dbReference type="Proteomes" id="UP000613160"/>
    </source>
</evidence>
<dbReference type="RefSeq" id="WP_188854028.1">
    <property type="nucleotide sequence ID" value="NZ_BMJJ01000010.1"/>
</dbReference>
<evidence type="ECO:0000313" key="2">
    <source>
        <dbReference type="EMBL" id="GGD32808.1"/>
    </source>
</evidence>
<dbReference type="CDD" id="cd06257">
    <property type="entry name" value="DnaJ"/>
    <property type="match status" value="1"/>
</dbReference>
<comment type="caution">
    <text evidence="2">The sequence shown here is derived from an EMBL/GenBank/DDBJ whole genome shotgun (WGS) entry which is preliminary data.</text>
</comment>
<dbReference type="SUPFAM" id="SSF46565">
    <property type="entry name" value="Chaperone J-domain"/>
    <property type="match status" value="1"/>
</dbReference>
<dbReference type="InterPro" id="IPR001623">
    <property type="entry name" value="DnaJ_domain"/>
</dbReference>
<dbReference type="SMART" id="SM00271">
    <property type="entry name" value="DnaJ"/>
    <property type="match status" value="1"/>
</dbReference>
<dbReference type="Gene3D" id="1.10.287.110">
    <property type="entry name" value="DnaJ domain"/>
    <property type="match status" value="1"/>
</dbReference>
<dbReference type="Proteomes" id="UP000613160">
    <property type="component" value="Unassembled WGS sequence"/>
</dbReference>
<organism evidence="2 3">
    <name type="scientific">Aureimonas glaciei</name>
    <dbReference type="NCBI Taxonomy" id="1776957"/>
    <lineage>
        <taxon>Bacteria</taxon>
        <taxon>Pseudomonadati</taxon>
        <taxon>Pseudomonadota</taxon>
        <taxon>Alphaproteobacteria</taxon>
        <taxon>Hyphomicrobiales</taxon>
        <taxon>Aurantimonadaceae</taxon>
        <taxon>Aureimonas</taxon>
    </lineage>
</organism>
<dbReference type="AlphaFoldDB" id="A0A916Y6S8"/>
<reference evidence="2" key="1">
    <citation type="journal article" date="2014" name="Int. J. Syst. Evol. Microbiol.">
        <title>Complete genome sequence of Corynebacterium casei LMG S-19264T (=DSM 44701T), isolated from a smear-ripened cheese.</title>
        <authorList>
            <consortium name="US DOE Joint Genome Institute (JGI-PGF)"/>
            <person name="Walter F."/>
            <person name="Albersmeier A."/>
            <person name="Kalinowski J."/>
            <person name="Ruckert C."/>
        </authorList>
    </citation>
    <scope>NUCLEOTIDE SEQUENCE</scope>
    <source>
        <strain evidence="2">CGMCC 1.15493</strain>
    </source>
</reference>
<dbReference type="PRINTS" id="PR00625">
    <property type="entry name" value="JDOMAIN"/>
</dbReference>
<accession>A0A916Y6S8</accession>
<dbReference type="Pfam" id="PF00226">
    <property type="entry name" value="DnaJ"/>
    <property type="match status" value="1"/>
</dbReference>
<dbReference type="PROSITE" id="PS50076">
    <property type="entry name" value="DNAJ_2"/>
    <property type="match status" value="1"/>
</dbReference>
<name>A0A916Y6S8_9HYPH</name>
<evidence type="ECO:0000259" key="1">
    <source>
        <dbReference type="PROSITE" id="PS50076"/>
    </source>
</evidence>
<feature type="domain" description="J" evidence="1">
    <location>
        <begin position="148"/>
        <end position="205"/>
    </location>
</feature>
<reference evidence="2" key="2">
    <citation type="submission" date="2020-09" db="EMBL/GenBank/DDBJ databases">
        <authorList>
            <person name="Sun Q."/>
            <person name="Zhou Y."/>
        </authorList>
    </citation>
    <scope>NUCLEOTIDE SEQUENCE</scope>
    <source>
        <strain evidence="2">CGMCC 1.15493</strain>
    </source>
</reference>
<sequence length="206" mass="23081">MKLDSKYFDGIRVKPARQAAAEKARAPDCAWEGCTQPGSHKAPRGRDHEGQYLNFCVDHVRQYNKSYNYFSGLNDTDIQTYLKDSLTGNRPTWTMGAAAGDASATQAPPRAARRWSGKAKDPFNLFGDDAVRARQASKTKKVRSLESKAFVTLDLTEESSGETIRTRYKSLVKQYHPDANGGDRGHEDRLREVIQAYKLLKQSGFC</sequence>